<reference evidence="4" key="1">
    <citation type="submission" date="2017-03" db="EMBL/GenBank/DDBJ databases">
        <title>Genomes of endolithic fungi from Antarctica.</title>
        <authorList>
            <person name="Coleine C."/>
            <person name="Masonjones S."/>
            <person name="Stajich J.E."/>
        </authorList>
    </citation>
    <scope>NUCLEOTIDE SEQUENCE [LARGE SCALE GENOMIC DNA]</scope>
    <source>
        <strain evidence="4">CCFEE 5527</strain>
    </source>
</reference>
<dbReference type="Proteomes" id="UP000192596">
    <property type="component" value="Unassembled WGS sequence"/>
</dbReference>
<sequence length="280" mass="32780">MSVTETKWLNNPGVRVAVLIGPSGVPCKVHEDLICKTSKKFFRAACSERWAVSGDRIVRLVDEESAAFRLYIEWIYTKDIDFEENTLNGKFVTTRAIEAFLLENRPEDVKYRNYMILQLHDSWDEASPLDLRINLAPTQSDISTAYDHTLTKSVLRKVLVDSTVAFGRPGWFTRYDISVHPEFQFDFALASMEVMEEDRYQKRRWLNPRRNQHFEVDRDRDGGRSSSDPFTRQAQRESFNWERAAQACRDQYVADRDRSDDSDDSYLSQAQHRQRESPYI</sequence>
<dbReference type="InterPro" id="IPR011333">
    <property type="entry name" value="SKP1/BTB/POZ_sf"/>
</dbReference>
<feature type="compositionally biased region" description="Polar residues" evidence="1">
    <location>
        <begin position="229"/>
        <end position="238"/>
    </location>
</feature>
<gene>
    <name evidence="3" type="ORF">B0A48_13182</name>
</gene>
<dbReference type="PANTHER" id="PTHR47843:SF2">
    <property type="entry name" value="BTB DOMAIN-CONTAINING PROTEIN"/>
    <property type="match status" value="1"/>
</dbReference>
<dbReference type="EMBL" id="NAJO01000034">
    <property type="protein sequence ID" value="OQO00692.1"/>
    <property type="molecule type" value="Genomic_DNA"/>
</dbReference>
<organism evidence="3 4">
    <name type="scientific">Cryoendolithus antarcticus</name>
    <dbReference type="NCBI Taxonomy" id="1507870"/>
    <lineage>
        <taxon>Eukaryota</taxon>
        <taxon>Fungi</taxon>
        <taxon>Dikarya</taxon>
        <taxon>Ascomycota</taxon>
        <taxon>Pezizomycotina</taxon>
        <taxon>Dothideomycetes</taxon>
        <taxon>Dothideomycetidae</taxon>
        <taxon>Cladosporiales</taxon>
        <taxon>Cladosporiaceae</taxon>
        <taxon>Cryoendolithus</taxon>
    </lineage>
</organism>
<proteinExistence type="predicted"/>
<comment type="caution">
    <text evidence="3">The sequence shown here is derived from an EMBL/GenBank/DDBJ whole genome shotgun (WGS) entry which is preliminary data.</text>
</comment>
<evidence type="ECO:0000256" key="1">
    <source>
        <dbReference type="SAM" id="MobiDB-lite"/>
    </source>
</evidence>
<evidence type="ECO:0000313" key="3">
    <source>
        <dbReference type="EMBL" id="OQO00692.1"/>
    </source>
</evidence>
<feature type="region of interest" description="Disordered" evidence="1">
    <location>
        <begin position="216"/>
        <end position="280"/>
    </location>
</feature>
<dbReference type="PROSITE" id="PS50097">
    <property type="entry name" value="BTB"/>
    <property type="match status" value="1"/>
</dbReference>
<name>A0A1V8SP71_9PEZI</name>
<dbReference type="CDD" id="cd18186">
    <property type="entry name" value="BTB_POZ_ZBTB_KLHL-like"/>
    <property type="match status" value="1"/>
</dbReference>
<feature type="domain" description="BTB" evidence="2">
    <location>
        <begin position="14"/>
        <end position="84"/>
    </location>
</feature>
<accession>A0A1V8SP71</accession>
<dbReference type="PANTHER" id="PTHR47843">
    <property type="entry name" value="BTB DOMAIN-CONTAINING PROTEIN-RELATED"/>
    <property type="match status" value="1"/>
</dbReference>
<evidence type="ECO:0000313" key="4">
    <source>
        <dbReference type="Proteomes" id="UP000192596"/>
    </source>
</evidence>
<keyword evidence="4" id="KW-1185">Reference proteome</keyword>
<dbReference type="Gene3D" id="3.30.710.10">
    <property type="entry name" value="Potassium Channel Kv1.1, Chain A"/>
    <property type="match status" value="1"/>
</dbReference>
<protein>
    <recommendedName>
        <fullName evidence="2">BTB domain-containing protein</fullName>
    </recommendedName>
</protein>
<dbReference type="InParanoid" id="A0A1V8SP71"/>
<evidence type="ECO:0000259" key="2">
    <source>
        <dbReference type="PROSITE" id="PS50097"/>
    </source>
</evidence>
<dbReference type="AlphaFoldDB" id="A0A1V8SP71"/>
<dbReference type="OrthoDB" id="1022638at2759"/>
<dbReference type="InterPro" id="IPR000210">
    <property type="entry name" value="BTB/POZ_dom"/>
</dbReference>